<evidence type="ECO:0000259" key="3">
    <source>
        <dbReference type="PROSITE" id="PS50983"/>
    </source>
</evidence>
<dbReference type="RefSeq" id="WP_121839626.1">
    <property type="nucleotide sequence ID" value="NZ_ML014794.1"/>
</dbReference>
<proteinExistence type="predicted"/>
<dbReference type="PANTHER" id="PTHR30535">
    <property type="entry name" value="VITAMIN B12-BINDING PROTEIN"/>
    <property type="match status" value="1"/>
</dbReference>
<evidence type="ECO:0000256" key="1">
    <source>
        <dbReference type="ARBA" id="ARBA00022729"/>
    </source>
</evidence>
<dbReference type="InterPro" id="IPR054828">
    <property type="entry name" value="Vit_B12_bind_prot"/>
</dbReference>
<dbReference type="InterPro" id="IPR050902">
    <property type="entry name" value="ABC_Transporter_SBP"/>
</dbReference>
<sequence>MKIFPLIICSLVLLSLSATAKSAKRIIALSPHAVEQLFAIGAGDSIVAAVDHADFPEQAKKIPSIGGYHGIQLERVLELDPDLIVVWGKGNKPKDIERLKQLGFNLYDSSPSTLTAIATDLLKLGELTGHQQQAKKVVTQFRQQLSKIRSKNEKKQKVKVFYQLWSKPLMTVAKNSWIQQLISVCNGDNVFYSASSDYPQVSIENVLLAKPEVILQSQDEGNIQGIDWSKWPSIPAVKHHQIYQLDADLLHRPTPRAIDGIKLVCGALDKARSQS</sequence>
<keyword evidence="1 2" id="KW-0732">Signal</keyword>
<dbReference type="EMBL" id="QZEI01000045">
    <property type="protein sequence ID" value="RLV59064.1"/>
    <property type="molecule type" value="Genomic_DNA"/>
</dbReference>
<evidence type="ECO:0000256" key="2">
    <source>
        <dbReference type="SAM" id="SignalP"/>
    </source>
</evidence>
<dbReference type="AlphaFoldDB" id="A0A3L8PUT1"/>
<dbReference type="OrthoDB" id="6495095at2"/>
<dbReference type="GO" id="GO:0071281">
    <property type="term" value="P:cellular response to iron ion"/>
    <property type="evidence" value="ECO:0007669"/>
    <property type="project" value="TreeGrafter"/>
</dbReference>
<keyword evidence="5" id="KW-1185">Reference proteome</keyword>
<name>A0A3L8PUT1_9GAMM</name>
<evidence type="ECO:0000313" key="5">
    <source>
        <dbReference type="Proteomes" id="UP000281474"/>
    </source>
</evidence>
<feature type="chain" id="PRO_5018322313" evidence="2">
    <location>
        <begin position="21"/>
        <end position="275"/>
    </location>
</feature>
<reference evidence="4 5" key="1">
    <citation type="submission" date="2018-09" db="EMBL/GenBank/DDBJ databases">
        <title>Phylogeny of the Shewanellaceae, and recommendation for two new genera, Pseudoshewanella and Parashewanella.</title>
        <authorList>
            <person name="Wang G."/>
        </authorList>
    </citation>
    <scope>NUCLEOTIDE SEQUENCE [LARGE SCALE GENOMIC DNA]</scope>
    <source>
        <strain evidence="4 5">C51</strain>
    </source>
</reference>
<dbReference type="PANTHER" id="PTHR30535:SF34">
    <property type="entry name" value="MOLYBDATE-BINDING PROTEIN MOLA"/>
    <property type="match status" value="1"/>
</dbReference>
<dbReference type="SUPFAM" id="SSF53807">
    <property type="entry name" value="Helical backbone' metal receptor"/>
    <property type="match status" value="1"/>
</dbReference>
<accession>A0A3L8PUT1</accession>
<evidence type="ECO:0000313" key="4">
    <source>
        <dbReference type="EMBL" id="RLV59064.1"/>
    </source>
</evidence>
<dbReference type="NCBIfam" id="NF038402">
    <property type="entry name" value="TroA_like"/>
    <property type="match status" value="1"/>
</dbReference>
<dbReference type="Gene3D" id="3.40.50.1980">
    <property type="entry name" value="Nitrogenase molybdenum iron protein domain"/>
    <property type="match status" value="2"/>
</dbReference>
<organism evidence="4 5">
    <name type="scientific">Parashewanella curva</name>
    <dbReference type="NCBI Taxonomy" id="2338552"/>
    <lineage>
        <taxon>Bacteria</taxon>
        <taxon>Pseudomonadati</taxon>
        <taxon>Pseudomonadota</taxon>
        <taxon>Gammaproteobacteria</taxon>
        <taxon>Alteromonadales</taxon>
        <taxon>Shewanellaceae</taxon>
        <taxon>Parashewanella</taxon>
    </lineage>
</organism>
<dbReference type="InterPro" id="IPR002491">
    <property type="entry name" value="ABC_transptr_periplasmic_BD"/>
</dbReference>
<feature type="domain" description="Fe/B12 periplasmic-binding" evidence="3">
    <location>
        <begin position="25"/>
        <end position="272"/>
    </location>
</feature>
<dbReference type="PROSITE" id="PS50983">
    <property type="entry name" value="FE_B12_PBP"/>
    <property type="match status" value="1"/>
</dbReference>
<feature type="signal peptide" evidence="2">
    <location>
        <begin position="1"/>
        <end position="20"/>
    </location>
</feature>
<comment type="caution">
    <text evidence="4">The sequence shown here is derived from an EMBL/GenBank/DDBJ whole genome shotgun (WGS) entry which is preliminary data.</text>
</comment>
<dbReference type="Proteomes" id="UP000281474">
    <property type="component" value="Unassembled WGS sequence"/>
</dbReference>
<protein>
    <submittedName>
        <fullName evidence="4">Cobalamin-binding protein</fullName>
    </submittedName>
</protein>
<dbReference type="CDD" id="cd01144">
    <property type="entry name" value="BtuF"/>
    <property type="match status" value="1"/>
</dbReference>
<gene>
    <name evidence="4" type="ORF">D5018_14025</name>
</gene>
<dbReference type="Pfam" id="PF01497">
    <property type="entry name" value="Peripla_BP_2"/>
    <property type="match status" value="1"/>
</dbReference>